<dbReference type="InterPro" id="IPR041431">
    <property type="entry name" value="Mvd1_C"/>
</dbReference>
<dbReference type="Proteomes" id="UP000808337">
    <property type="component" value="Unassembled WGS sequence"/>
</dbReference>
<evidence type="ECO:0000256" key="5">
    <source>
        <dbReference type="ARBA" id="ARBA00023239"/>
    </source>
</evidence>
<dbReference type="EMBL" id="JADKGY010000008">
    <property type="protein sequence ID" value="MBK9982917.1"/>
    <property type="molecule type" value="Genomic_DNA"/>
</dbReference>
<organism evidence="8 9">
    <name type="scientific">Candidatus Opimibacter skivensis</name>
    <dbReference type="NCBI Taxonomy" id="2982028"/>
    <lineage>
        <taxon>Bacteria</taxon>
        <taxon>Pseudomonadati</taxon>
        <taxon>Bacteroidota</taxon>
        <taxon>Saprospiria</taxon>
        <taxon>Saprospirales</taxon>
        <taxon>Saprospiraceae</taxon>
        <taxon>Candidatus Opimibacter</taxon>
    </lineage>
</organism>
<evidence type="ECO:0000256" key="4">
    <source>
        <dbReference type="ARBA" id="ARBA00023098"/>
    </source>
</evidence>
<comment type="caution">
    <text evidence="8">The sequence shown here is derived from an EMBL/GenBank/DDBJ whole genome shotgun (WGS) entry which is preliminary data.</text>
</comment>
<evidence type="ECO:0000259" key="6">
    <source>
        <dbReference type="Pfam" id="PF18376"/>
    </source>
</evidence>
<dbReference type="InterPro" id="IPR014721">
    <property type="entry name" value="Ribsml_uS5_D2-typ_fold_subgr"/>
</dbReference>
<feature type="domain" description="Diphosphomevalonate decarboxylase-like N-terminal" evidence="7">
    <location>
        <begin position="10"/>
        <end position="166"/>
    </location>
</feature>
<evidence type="ECO:0000259" key="7">
    <source>
        <dbReference type="Pfam" id="PF22700"/>
    </source>
</evidence>
<dbReference type="SUPFAM" id="SSF54211">
    <property type="entry name" value="Ribosomal protein S5 domain 2-like"/>
    <property type="match status" value="1"/>
</dbReference>
<dbReference type="GO" id="GO:0016831">
    <property type="term" value="F:carboxy-lyase activity"/>
    <property type="evidence" value="ECO:0007669"/>
    <property type="project" value="InterPro"/>
</dbReference>
<dbReference type="InterPro" id="IPR053859">
    <property type="entry name" value="MVD-like_N"/>
</dbReference>
<evidence type="ECO:0000256" key="2">
    <source>
        <dbReference type="ARBA" id="ARBA00022741"/>
    </source>
</evidence>
<reference evidence="8 9" key="1">
    <citation type="submission" date="2020-10" db="EMBL/GenBank/DDBJ databases">
        <title>Connecting structure to function with the recovery of over 1000 high-quality activated sludge metagenome-assembled genomes encoding full-length rRNA genes using long-read sequencing.</title>
        <authorList>
            <person name="Singleton C.M."/>
            <person name="Petriglieri F."/>
            <person name="Kristensen J.M."/>
            <person name="Kirkegaard R.H."/>
            <person name="Michaelsen T.Y."/>
            <person name="Andersen M.H."/>
            <person name="Karst S.M."/>
            <person name="Dueholm M.S."/>
            <person name="Nielsen P.H."/>
            <person name="Albertsen M."/>
        </authorList>
    </citation>
    <scope>NUCLEOTIDE SEQUENCE [LARGE SCALE GENOMIC DNA]</scope>
    <source>
        <strain evidence="8">Ribe_18-Q3-R11-54_MAXAC.273</strain>
    </source>
</reference>
<dbReference type="GO" id="GO:0005524">
    <property type="term" value="F:ATP binding"/>
    <property type="evidence" value="ECO:0007669"/>
    <property type="project" value="UniProtKB-KW"/>
</dbReference>
<protein>
    <submittedName>
        <fullName evidence="8">Diphosphomevalonate decarboxylase</fullName>
    </submittedName>
</protein>
<accession>A0A9D7XTR3</accession>
<evidence type="ECO:0000256" key="1">
    <source>
        <dbReference type="ARBA" id="ARBA00022516"/>
    </source>
</evidence>
<evidence type="ECO:0000313" key="8">
    <source>
        <dbReference type="EMBL" id="MBK9982917.1"/>
    </source>
</evidence>
<dbReference type="Pfam" id="PF18376">
    <property type="entry name" value="MDD_C"/>
    <property type="match status" value="1"/>
</dbReference>
<evidence type="ECO:0000313" key="9">
    <source>
        <dbReference type="Proteomes" id="UP000808337"/>
    </source>
</evidence>
<proteinExistence type="predicted"/>
<dbReference type="InterPro" id="IPR020568">
    <property type="entry name" value="Ribosomal_Su5_D2-typ_SF"/>
</dbReference>
<keyword evidence="2" id="KW-0547">Nucleotide-binding</keyword>
<dbReference type="Gene3D" id="3.30.230.10">
    <property type="match status" value="1"/>
</dbReference>
<feature type="domain" description="Mvd1 C-terminal" evidence="6">
    <location>
        <begin position="196"/>
        <end position="325"/>
    </location>
</feature>
<keyword evidence="1" id="KW-0444">Lipid biosynthesis</keyword>
<keyword evidence="4" id="KW-0443">Lipid metabolism</keyword>
<dbReference type="PANTHER" id="PTHR10977:SF3">
    <property type="entry name" value="DIPHOSPHOMEVALONATE DECARBOXYLASE"/>
    <property type="match status" value="1"/>
</dbReference>
<dbReference type="InterPro" id="IPR005935">
    <property type="entry name" value="Mev_decarb"/>
</dbReference>
<dbReference type="GO" id="GO:0008299">
    <property type="term" value="P:isoprenoid biosynthetic process"/>
    <property type="evidence" value="ECO:0007669"/>
    <property type="project" value="InterPro"/>
</dbReference>
<dbReference type="Gene3D" id="3.30.70.890">
    <property type="entry name" value="GHMP kinase, C-terminal domain"/>
    <property type="match status" value="1"/>
</dbReference>
<dbReference type="SUPFAM" id="SSF55060">
    <property type="entry name" value="GHMP Kinase, C-terminal domain"/>
    <property type="match status" value="1"/>
</dbReference>
<dbReference type="AlphaFoldDB" id="A0A9D7XTR3"/>
<dbReference type="Pfam" id="PF22700">
    <property type="entry name" value="MVD-like_N"/>
    <property type="match status" value="1"/>
</dbReference>
<gene>
    <name evidence="8" type="ORF">IPP15_10940</name>
</gene>
<dbReference type="PIRSF" id="PIRSF015950">
    <property type="entry name" value="Mev_P_decrbx"/>
    <property type="match status" value="1"/>
</dbReference>
<keyword evidence="5" id="KW-0456">Lyase</keyword>
<keyword evidence="3" id="KW-0067">ATP-binding</keyword>
<name>A0A9D7XTR3_9BACT</name>
<dbReference type="InterPro" id="IPR036554">
    <property type="entry name" value="GHMP_kinase_C_sf"/>
</dbReference>
<evidence type="ECO:0000256" key="3">
    <source>
        <dbReference type="ARBA" id="ARBA00022840"/>
    </source>
</evidence>
<dbReference type="PANTHER" id="PTHR10977">
    <property type="entry name" value="DIPHOSPHOMEVALONATE DECARBOXYLASE"/>
    <property type="match status" value="1"/>
</dbReference>
<sequence>MTHISSWRSPSNIALIKYWGKHGIQLPNNPSLSFTLSACHTDMTMHVTPGSSNPQLNVLYDGNERPAFEPKIKSFFNRIADQLPWLLQSSIMIDSINTFPHGAGIASSASSMSAMALCLMDIDSQVNARTDELKNAAWWNKVSELARLGSGSACRSVFPVAALWGEVSGISGSSNSYATPWADHVSSIYHDYQDSILVVSNAEKSVSSTEGHELMSGHAYEETRYAEARKNIHTLIESMKTENAIDQFISVCESEALQLHALMMSGKKPFVLIEPASISIIKEVWRFRNETNIPVCFTLDAGPNVHLLYPASYKESVLGWIKTNLVPFCADGFFILDEVGTGPQKI</sequence>